<organism evidence="1 2">
    <name type="scientific">Bradyrhizobium manausense</name>
    <dbReference type="NCBI Taxonomy" id="989370"/>
    <lineage>
        <taxon>Bacteria</taxon>
        <taxon>Pseudomonadati</taxon>
        <taxon>Pseudomonadota</taxon>
        <taxon>Alphaproteobacteria</taxon>
        <taxon>Hyphomicrobiales</taxon>
        <taxon>Nitrobacteraceae</taxon>
        <taxon>Bradyrhizobium</taxon>
    </lineage>
</organism>
<gene>
    <name evidence="1" type="ORF">AOQ71_25995</name>
</gene>
<protein>
    <submittedName>
        <fullName evidence="1">Uncharacterized protein</fullName>
    </submittedName>
</protein>
<dbReference type="AlphaFoldDB" id="A0A0R3DGT2"/>
<sequence>MGTPIPPGKLFRPDGFAFGTEVDVTEPMTPLQTISDWLEKQHVEIQGEIIAGMALLLDFNDRDFLALDNEQQGEFLRQWNDGGFGRIRVSASGPRVTGCDPSSLSGVPPHVRCLSERLRYTLGWGL</sequence>
<dbReference type="EMBL" id="LJYG01000101">
    <property type="protein sequence ID" value="KRQ06469.1"/>
    <property type="molecule type" value="Genomic_DNA"/>
</dbReference>
<dbReference type="Proteomes" id="UP000051936">
    <property type="component" value="Unassembled WGS sequence"/>
</dbReference>
<keyword evidence="2" id="KW-1185">Reference proteome</keyword>
<accession>A0A0R3DGT2</accession>
<reference evidence="1 2" key="1">
    <citation type="submission" date="2015-09" db="EMBL/GenBank/DDBJ databases">
        <title>Draft Genome Sequence of Bradyrhizobium manausense Strain BR 3351T, a Novel Symbiotic Nitrogen-Fixing Alphaproteobacterium Isolated from Brazilian Amazon Rain Forest.</title>
        <authorList>
            <person name="De Araujo J.L."/>
            <person name="Zilli J.E."/>
        </authorList>
    </citation>
    <scope>NUCLEOTIDE SEQUENCE [LARGE SCALE GENOMIC DNA]</scope>
    <source>
        <strain evidence="1 2">BR3351</strain>
    </source>
</reference>
<proteinExistence type="predicted"/>
<comment type="caution">
    <text evidence="1">The sequence shown here is derived from an EMBL/GenBank/DDBJ whole genome shotgun (WGS) entry which is preliminary data.</text>
</comment>
<evidence type="ECO:0000313" key="1">
    <source>
        <dbReference type="EMBL" id="KRQ06469.1"/>
    </source>
</evidence>
<name>A0A0R3DGT2_9BRAD</name>
<evidence type="ECO:0000313" key="2">
    <source>
        <dbReference type="Proteomes" id="UP000051936"/>
    </source>
</evidence>